<proteinExistence type="predicted"/>
<keyword evidence="2" id="KW-1185">Reference proteome</keyword>
<name>A0AC60PG35_IXOPE</name>
<organism evidence="1 2">
    <name type="scientific">Ixodes persulcatus</name>
    <name type="common">Taiga tick</name>
    <dbReference type="NCBI Taxonomy" id="34615"/>
    <lineage>
        <taxon>Eukaryota</taxon>
        <taxon>Metazoa</taxon>
        <taxon>Ecdysozoa</taxon>
        <taxon>Arthropoda</taxon>
        <taxon>Chelicerata</taxon>
        <taxon>Arachnida</taxon>
        <taxon>Acari</taxon>
        <taxon>Parasitiformes</taxon>
        <taxon>Ixodida</taxon>
        <taxon>Ixodoidea</taxon>
        <taxon>Ixodidae</taxon>
        <taxon>Ixodinae</taxon>
        <taxon>Ixodes</taxon>
    </lineage>
</organism>
<evidence type="ECO:0000313" key="2">
    <source>
        <dbReference type="Proteomes" id="UP000805193"/>
    </source>
</evidence>
<sequence>DEPAKVLTDSFGRKHSYLRISLTEKCSLRCVYCMPEEGVPLTPNEKLLSSDEIVHLATLFATFGVNKVRLTGGEPLVRKDTLDIVEKLSQIPQLETLGMTTNGLVLSRKLADLKKAGLTHLNISLDTMVPAKFEFLARRKGWQVVRKSIDQALEMGFQSLKINCVVMKGINEDELVDFVRLTELNTLSSDLPIPRHGSVSPAPVPPFLARAAGEGSRPSRSNELAAHRSFSRNSQPMSVDARFFQNGFSEAAKGTEQMSLCVRYLLDDKLHEDFLAFVR</sequence>
<comment type="caution">
    <text evidence="1">The sequence shown here is derived from an EMBL/GenBank/DDBJ whole genome shotgun (WGS) entry which is preliminary data.</text>
</comment>
<dbReference type="Proteomes" id="UP000805193">
    <property type="component" value="Unassembled WGS sequence"/>
</dbReference>
<evidence type="ECO:0000313" key="1">
    <source>
        <dbReference type="EMBL" id="KAG0418524.1"/>
    </source>
</evidence>
<accession>A0AC60PG35</accession>
<protein>
    <submittedName>
        <fullName evidence="1">Uncharacterized protein</fullName>
    </submittedName>
</protein>
<gene>
    <name evidence="1" type="ORF">HPB47_004760</name>
</gene>
<feature type="non-terminal residue" evidence="1">
    <location>
        <position position="1"/>
    </location>
</feature>
<dbReference type="EMBL" id="JABSTQ010010731">
    <property type="protein sequence ID" value="KAG0418524.1"/>
    <property type="molecule type" value="Genomic_DNA"/>
</dbReference>
<reference evidence="1 2" key="1">
    <citation type="journal article" date="2020" name="Cell">
        <title>Large-Scale Comparative Analyses of Tick Genomes Elucidate Their Genetic Diversity and Vector Capacities.</title>
        <authorList>
            <consortium name="Tick Genome and Microbiome Consortium (TIGMIC)"/>
            <person name="Jia N."/>
            <person name="Wang J."/>
            <person name="Shi W."/>
            <person name="Du L."/>
            <person name="Sun Y."/>
            <person name="Zhan W."/>
            <person name="Jiang J.F."/>
            <person name="Wang Q."/>
            <person name="Zhang B."/>
            <person name="Ji P."/>
            <person name="Bell-Sakyi L."/>
            <person name="Cui X.M."/>
            <person name="Yuan T.T."/>
            <person name="Jiang B.G."/>
            <person name="Yang W.F."/>
            <person name="Lam T.T."/>
            <person name="Chang Q.C."/>
            <person name="Ding S.J."/>
            <person name="Wang X.J."/>
            <person name="Zhu J.G."/>
            <person name="Ruan X.D."/>
            <person name="Zhao L."/>
            <person name="Wei J.T."/>
            <person name="Ye R.Z."/>
            <person name="Que T.C."/>
            <person name="Du C.H."/>
            <person name="Zhou Y.H."/>
            <person name="Cheng J.X."/>
            <person name="Dai P.F."/>
            <person name="Guo W.B."/>
            <person name="Han X.H."/>
            <person name="Huang E.J."/>
            <person name="Li L.F."/>
            <person name="Wei W."/>
            <person name="Gao Y.C."/>
            <person name="Liu J.Z."/>
            <person name="Shao H.Z."/>
            <person name="Wang X."/>
            <person name="Wang C.C."/>
            <person name="Yang T.C."/>
            <person name="Huo Q.B."/>
            <person name="Li W."/>
            <person name="Chen H.Y."/>
            <person name="Chen S.E."/>
            <person name="Zhou L.G."/>
            <person name="Ni X.B."/>
            <person name="Tian J.H."/>
            <person name="Sheng Y."/>
            <person name="Liu T."/>
            <person name="Pan Y.S."/>
            <person name="Xia L.Y."/>
            <person name="Li J."/>
            <person name="Zhao F."/>
            <person name="Cao W.C."/>
        </authorList>
    </citation>
    <scope>NUCLEOTIDE SEQUENCE [LARGE SCALE GENOMIC DNA]</scope>
    <source>
        <strain evidence="1">Iper-2018</strain>
    </source>
</reference>